<organism evidence="2 3">
    <name type="scientific">Candidatus Roizmanbacteria bacterium CG22_combo_CG10-13_8_21_14_all_38_20</name>
    <dbReference type="NCBI Taxonomy" id="1974862"/>
    <lineage>
        <taxon>Bacteria</taxon>
        <taxon>Candidatus Roizmaniibacteriota</taxon>
    </lineage>
</organism>
<proteinExistence type="predicted"/>
<dbReference type="Proteomes" id="UP000231246">
    <property type="component" value="Unassembled WGS sequence"/>
</dbReference>
<dbReference type="Gene3D" id="2.60.120.10">
    <property type="entry name" value="Jelly Rolls"/>
    <property type="match status" value="1"/>
</dbReference>
<dbReference type="AlphaFoldDB" id="A0A2H0BWR1"/>
<dbReference type="InterPro" id="IPR014710">
    <property type="entry name" value="RmlC-like_jellyroll"/>
</dbReference>
<dbReference type="Pfam" id="PF07883">
    <property type="entry name" value="Cupin_2"/>
    <property type="match status" value="1"/>
</dbReference>
<dbReference type="EMBL" id="PCTA01000004">
    <property type="protein sequence ID" value="PIP62061.1"/>
    <property type="molecule type" value="Genomic_DNA"/>
</dbReference>
<dbReference type="SUPFAM" id="SSF51182">
    <property type="entry name" value="RmlC-like cupins"/>
    <property type="match status" value="1"/>
</dbReference>
<protein>
    <recommendedName>
        <fullName evidence="1">Cupin type-2 domain-containing protein</fullName>
    </recommendedName>
</protein>
<comment type="caution">
    <text evidence="2">The sequence shown here is derived from an EMBL/GenBank/DDBJ whole genome shotgun (WGS) entry which is preliminary data.</text>
</comment>
<sequence length="144" mass="16823">MNTSKVIRELEQKYPGKKIVKNQEENPTEILCEVEPTKEHPDHSLAIAVIDKSIPHVHKKTTEVYRIIKGKLKLYVDEKVINLNEEDKYEIEAGRVHWAEGKETWLECYSKPGWTFEDYILIDHNKFAVSTYENGVSHLFLVNN</sequence>
<name>A0A2H0BWR1_9BACT</name>
<evidence type="ECO:0000313" key="3">
    <source>
        <dbReference type="Proteomes" id="UP000231246"/>
    </source>
</evidence>
<dbReference type="InterPro" id="IPR011051">
    <property type="entry name" value="RmlC_Cupin_sf"/>
</dbReference>
<accession>A0A2H0BWR1</accession>
<evidence type="ECO:0000259" key="1">
    <source>
        <dbReference type="Pfam" id="PF07883"/>
    </source>
</evidence>
<dbReference type="InterPro" id="IPR013096">
    <property type="entry name" value="Cupin_2"/>
</dbReference>
<gene>
    <name evidence="2" type="ORF">COW99_00760</name>
</gene>
<evidence type="ECO:0000313" key="2">
    <source>
        <dbReference type="EMBL" id="PIP62061.1"/>
    </source>
</evidence>
<feature type="domain" description="Cupin type-2" evidence="1">
    <location>
        <begin position="53"/>
        <end position="99"/>
    </location>
</feature>
<reference evidence="2 3" key="1">
    <citation type="submission" date="2017-09" db="EMBL/GenBank/DDBJ databases">
        <title>Depth-based differentiation of microbial function through sediment-hosted aquifers and enrichment of novel symbionts in the deep terrestrial subsurface.</title>
        <authorList>
            <person name="Probst A.J."/>
            <person name="Ladd B."/>
            <person name="Jarett J.K."/>
            <person name="Geller-Mcgrath D.E."/>
            <person name="Sieber C.M."/>
            <person name="Emerson J.B."/>
            <person name="Anantharaman K."/>
            <person name="Thomas B.C."/>
            <person name="Malmstrom R."/>
            <person name="Stieglmeier M."/>
            <person name="Klingl A."/>
            <person name="Woyke T."/>
            <person name="Ryan C.M."/>
            <person name="Banfield J.F."/>
        </authorList>
    </citation>
    <scope>NUCLEOTIDE SEQUENCE [LARGE SCALE GENOMIC DNA]</scope>
    <source>
        <strain evidence="2">CG22_combo_CG10-13_8_21_14_all_38_20</strain>
    </source>
</reference>